<dbReference type="Pfam" id="PF12833">
    <property type="entry name" value="HTH_18"/>
    <property type="match status" value="1"/>
</dbReference>
<dbReference type="InterPro" id="IPR018060">
    <property type="entry name" value="HTH_AraC"/>
</dbReference>
<evidence type="ECO:0000259" key="6">
    <source>
        <dbReference type="PROSITE" id="PS01124"/>
    </source>
</evidence>
<dbReference type="Proteomes" id="UP000215256">
    <property type="component" value="Chromosome 1"/>
</dbReference>
<dbReference type="CDD" id="cd06124">
    <property type="entry name" value="cupin_NimR-like_N"/>
    <property type="match status" value="1"/>
</dbReference>
<dbReference type="InterPro" id="IPR011051">
    <property type="entry name" value="RmlC_Cupin_sf"/>
</dbReference>
<name>A0A248UMC8_9HYPH</name>
<evidence type="ECO:0000256" key="4">
    <source>
        <dbReference type="ARBA" id="ARBA00023159"/>
    </source>
</evidence>
<dbReference type="SMART" id="SM00342">
    <property type="entry name" value="HTH_ARAC"/>
    <property type="match status" value="1"/>
</dbReference>
<dbReference type="InterPro" id="IPR009057">
    <property type="entry name" value="Homeodomain-like_sf"/>
</dbReference>
<keyword evidence="5" id="KW-0804">Transcription</keyword>
<reference evidence="8 10" key="2">
    <citation type="submission" date="2019-09" db="EMBL/GenBank/DDBJ databases">
        <title>Biological control of the noxious weed angled onion (Allium triquetrum) thwarted by endophytic bacteria in Victoria, Australia.</title>
        <authorList>
            <person name="Tehranchian P."/>
            <person name="Adair R.J."/>
            <person name="Van T.H."/>
            <person name="Morrison P.D."/>
            <person name="Williams H."/>
            <person name="Lawrie A.C."/>
        </authorList>
    </citation>
    <scope>NUCLEOTIDE SEQUENCE [LARGE SCALE GENOMIC DNA]</scope>
    <source>
        <strain evidence="8 10">RPTAtOch1</strain>
    </source>
</reference>
<dbReference type="GO" id="GO:0003700">
    <property type="term" value="F:DNA-binding transcription factor activity"/>
    <property type="evidence" value="ECO:0007669"/>
    <property type="project" value="InterPro"/>
</dbReference>
<evidence type="ECO:0000313" key="8">
    <source>
        <dbReference type="EMBL" id="KAA9369174.1"/>
    </source>
</evidence>
<gene>
    <name evidence="7" type="ORF">CES85_2446</name>
    <name evidence="8" type="ORF">F3W84_06790</name>
</gene>
<keyword evidence="10" id="KW-1185">Reference proteome</keyword>
<evidence type="ECO:0000313" key="10">
    <source>
        <dbReference type="Proteomes" id="UP000327108"/>
    </source>
</evidence>
<dbReference type="InterPro" id="IPR014710">
    <property type="entry name" value="RmlC-like_jellyroll"/>
</dbReference>
<dbReference type="Proteomes" id="UP000327108">
    <property type="component" value="Unassembled WGS sequence"/>
</dbReference>
<evidence type="ECO:0000313" key="9">
    <source>
        <dbReference type="Proteomes" id="UP000215256"/>
    </source>
</evidence>
<feature type="domain" description="HTH araC/xylS-type" evidence="6">
    <location>
        <begin position="164"/>
        <end position="261"/>
    </location>
</feature>
<dbReference type="PANTHER" id="PTHR11019">
    <property type="entry name" value="HTH-TYPE TRANSCRIPTIONAL REGULATOR NIMR"/>
    <property type="match status" value="1"/>
</dbReference>
<dbReference type="SUPFAM" id="SSF51182">
    <property type="entry name" value="RmlC-like cupins"/>
    <property type="match status" value="1"/>
</dbReference>
<dbReference type="PROSITE" id="PS01124">
    <property type="entry name" value="HTH_ARAC_FAMILY_2"/>
    <property type="match status" value="1"/>
</dbReference>
<dbReference type="PANTHER" id="PTHR11019:SF190">
    <property type="entry name" value="ARAC-FAMILY REGULATORY PROTEIN"/>
    <property type="match status" value="1"/>
</dbReference>
<keyword evidence="4" id="KW-0010">Activator</keyword>
<evidence type="ECO:0000313" key="7">
    <source>
        <dbReference type="EMBL" id="ASV87700.1"/>
    </source>
</evidence>
<dbReference type="SUPFAM" id="SSF46689">
    <property type="entry name" value="Homeodomain-like"/>
    <property type="match status" value="1"/>
</dbReference>
<evidence type="ECO:0000256" key="1">
    <source>
        <dbReference type="ARBA" id="ARBA00022491"/>
    </source>
</evidence>
<dbReference type="Gene3D" id="1.10.10.60">
    <property type="entry name" value="Homeodomain-like"/>
    <property type="match status" value="1"/>
</dbReference>
<dbReference type="Gene3D" id="2.60.120.10">
    <property type="entry name" value="Jelly Rolls"/>
    <property type="match status" value="1"/>
</dbReference>
<dbReference type="GO" id="GO:0043565">
    <property type="term" value="F:sequence-specific DNA binding"/>
    <property type="evidence" value="ECO:0007669"/>
    <property type="project" value="InterPro"/>
</dbReference>
<keyword evidence="3" id="KW-0238">DNA-binding</keyword>
<accession>A0A248UMC8</accession>
<dbReference type="Pfam" id="PF02311">
    <property type="entry name" value="AraC_binding"/>
    <property type="match status" value="1"/>
</dbReference>
<evidence type="ECO:0000256" key="2">
    <source>
        <dbReference type="ARBA" id="ARBA00023015"/>
    </source>
</evidence>
<dbReference type="InterPro" id="IPR020449">
    <property type="entry name" value="Tscrpt_reg_AraC-type_HTH"/>
</dbReference>
<dbReference type="FunFam" id="1.10.10.60:FF:000132">
    <property type="entry name" value="AraC family transcriptional regulator"/>
    <property type="match status" value="1"/>
</dbReference>
<evidence type="ECO:0000256" key="3">
    <source>
        <dbReference type="ARBA" id="ARBA00023125"/>
    </source>
</evidence>
<dbReference type="RefSeq" id="WP_095447577.1">
    <property type="nucleotide sequence ID" value="NZ_CP022604.1"/>
</dbReference>
<keyword evidence="1" id="KW-0678">Repressor</keyword>
<keyword evidence="2" id="KW-0805">Transcription regulation</keyword>
<reference evidence="7 9" key="1">
    <citation type="submission" date="2017-07" db="EMBL/GenBank/DDBJ databases">
        <title>Phylogenetic study on the rhizospheric bacterium Ochrobactrum sp. A44.</title>
        <authorList>
            <person name="Krzyzanowska D.M."/>
            <person name="Ossowicki A."/>
            <person name="Rajewska M."/>
            <person name="Maciag T."/>
            <person name="Kaczynski Z."/>
            <person name="Czerwicka M."/>
            <person name="Jafra S."/>
        </authorList>
    </citation>
    <scope>NUCLEOTIDE SEQUENCE [LARGE SCALE GENOMIC DNA]</scope>
    <source>
        <strain evidence="7 9">A44</strain>
    </source>
</reference>
<dbReference type="InterPro" id="IPR003313">
    <property type="entry name" value="AraC-bd"/>
</dbReference>
<protein>
    <submittedName>
        <fullName evidence="8">AraC family transcriptional regulator</fullName>
    </submittedName>
    <submittedName>
        <fullName evidence="7">Cupin domain protein</fullName>
    </submittedName>
</protein>
<evidence type="ECO:0000256" key="5">
    <source>
        <dbReference type="ARBA" id="ARBA00023163"/>
    </source>
</evidence>
<sequence length="264" mass="29913">MAVIALEATHQPPFTETLPERLFFRTACMPPAARYPMHRHDWGEFVYSFTGVMEVRIGDSHLLAPPQYGIWLPPHIEHQGLNRQEVCYCSLYVTEELCADLPAKACALNLNPLIRTLLEHLRMKKPSQPQQPQETRLLHTLLDQLAIAPCAGSYLPSSTDPALQKILSILEDDPSDNRTLHTLAKIANTSERTLMRRCKQELGMSFPEWKQRLRTLKAMPLLEKGAKVEHVALDLGYASASAFIAMFRKLMGITPDEYRRQIGA</sequence>
<dbReference type="AlphaFoldDB" id="A0A248UMC8"/>
<dbReference type="OrthoDB" id="9804543at2"/>
<dbReference type="EMBL" id="VYXQ01000005">
    <property type="protein sequence ID" value="KAA9369174.1"/>
    <property type="molecule type" value="Genomic_DNA"/>
</dbReference>
<proteinExistence type="predicted"/>
<organism evidence="7 9">
    <name type="scientific">Ochrobactrum quorumnocens</name>
    <dbReference type="NCBI Taxonomy" id="271865"/>
    <lineage>
        <taxon>Bacteria</taxon>
        <taxon>Pseudomonadati</taxon>
        <taxon>Pseudomonadota</taxon>
        <taxon>Alphaproteobacteria</taxon>
        <taxon>Hyphomicrobiales</taxon>
        <taxon>Brucellaceae</taxon>
        <taxon>Brucella/Ochrobactrum group</taxon>
        <taxon>Ochrobactrum</taxon>
    </lineage>
</organism>
<dbReference type="EMBL" id="CP022604">
    <property type="protein sequence ID" value="ASV87700.1"/>
    <property type="molecule type" value="Genomic_DNA"/>
</dbReference>
<dbReference type="PRINTS" id="PR00032">
    <property type="entry name" value="HTHARAC"/>
</dbReference>
<dbReference type="KEGG" id="och:CES85_2446"/>